<keyword evidence="2" id="KW-1185">Reference proteome</keyword>
<dbReference type="RefSeq" id="WP_280952832.1">
    <property type="nucleotide sequence ID" value="NZ_JBHRVD010000001.1"/>
</dbReference>
<sequence>MAASRERRQQTKVKIWRKEKVHAMAFDTPPAVATIKIMVN</sequence>
<protein>
    <submittedName>
        <fullName evidence="1">Uncharacterized protein</fullName>
    </submittedName>
</protein>
<evidence type="ECO:0000313" key="2">
    <source>
        <dbReference type="Proteomes" id="UP001595648"/>
    </source>
</evidence>
<gene>
    <name evidence="1" type="ORF">ACFOJ9_03830</name>
</gene>
<proteinExistence type="predicted"/>
<evidence type="ECO:0000313" key="1">
    <source>
        <dbReference type="EMBL" id="MFC3320928.1"/>
    </source>
</evidence>
<dbReference type="Proteomes" id="UP001595648">
    <property type="component" value="Unassembled WGS sequence"/>
</dbReference>
<reference evidence="2" key="1">
    <citation type="journal article" date="2019" name="Int. J. Syst. Evol. Microbiol.">
        <title>The Global Catalogue of Microorganisms (GCM) 10K type strain sequencing project: providing services to taxonomists for standard genome sequencing and annotation.</title>
        <authorList>
            <consortium name="The Broad Institute Genomics Platform"/>
            <consortium name="The Broad Institute Genome Sequencing Center for Infectious Disease"/>
            <person name="Wu L."/>
            <person name="Ma J."/>
        </authorList>
    </citation>
    <scope>NUCLEOTIDE SEQUENCE [LARGE SCALE GENOMIC DNA]</scope>
    <source>
        <strain evidence="2">ICMP 19515</strain>
    </source>
</reference>
<organism evidence="1 2">
    <name type="scientific">Mesorhizobium cantuariense</name>
    <dbReference type="NCBI Taxonomy" id="1300275"/>
    <lineage>
        <taxon>Bacteria</taxon>
        <taxon>Pseudomonadati</taxon>
        <taxon>Pseudomonadota</taxon>
        <taxon>Alphaproteobacteria</taxon>
        <taxon>Hyphomicrobiales</taxon>
        <taxon>Phyllobacteriaceae</taxon>
        <taxon>Mesorhizobium</taxon>
    </lineage>
</organism>
<name>A0ABV7MGE4_9HYPH</name>
<comment type="caution">
    <text evidence="1">The sequence shown here is derived from an EMBL/GenBank/DDBJ whole genome shotgun (WGS) entry which is preliminary data.</text>
</comment>
<accession>A0ABV7MGE4</accession>
<dbReference type="EMBL" id="JBHRVD010000001">
    <property type="protein sequence ID" value="MFC3320928.1"/>
    <property type="molecule type" value="Genomic_DNA"/>
</dbReference>